<gene>
    <name evidence="1" type="ORF">GLOINDRAFT_32252</name>
</gene>
<sequence length="50" mass="5631">MKMGVGDLFIRLTLALFEQLEKVTLLFLGNQQHLNDYIGKEGFSQSEVAS</sequence>
<dbReference type="AlphaFoldDB" id="U9TIH4"/>
<proteinExistence type="predicted"/>
<dbReference type="EMBL" id="KI289722">
    <property type="protein sequence ID" value="ESA07964.1"/>
    <property type="molecule type" value="Genomic_DNA"/>
</dbReference>
<protein>
    <submittedName>
        <fullName evidence="1">Uncharacterized protein</fullName>
    </submittedName>
</protein>
<accession>U9TIH4</accession>
<dbReference type="HOGENOM" id="CLU_3125755_0_0_1"/>
<organism evidence="1">
    <name type="scientific">Rhizophagus irregularis (strain DAOM 181602 / DAOM 197198 / MUCL 43194)</name>
    <name type="common">Arbuscular mycorrhizal fungus</name>
    <name type="synonym">Glomus intraradices</name>
    <dbReference type="NCBI Taxonomy" id="747089"/>
    <lineage>
        <taxon>Eukaryota</taxon>
        <taxon>Fungi</taxon>
        <taxon>Fungi incertae sedis</taxon>
        <taxon>Mucoromycota</taxon>
        <taxon>Glomeromycotina</taxon>
        <taxon>Glomeromycetes</taxon>
        <taxon>Glomerales</taxon>
        <taxon>Glomeraceae</taxon>
        <taxon>Rhizophagus</taxon>
    </lineage>
</organism>
<name>U9TIH4_RHIID</name>
<reference evidence="1" key="1">
    <citation type="submission" date="2013-07" db="EMBL/GenBank/DDBJ databases">
        <title>The genome of an arbuscular mycorrhizal fungus provides insights into the evolution of the oldest plant symbiosis.</title>
        <authorList>
            <consortium name="DOE Joint Genome Institute"/>
            <person name="Tisserant E."/>
            <person name="Malbreil M."/>
            <person name="Kuo A."/>
            <person name="Kohler A."/>
            <person name="Symeonidi A."/>
            <person name="Balestrini R."/>
            <person name="Charron P."/>
            <person name="Duensing N."/>
            <person name="Frei-dit-Frey N."/>
            <person name="Gianinazzi-Pearson V."/>
            <person name="Gilbert B."/>
            <person name="Handa Y."/>
            <person name="Hijri M."/>
            <person name="Kaul R."/>
            <person name="Kawaguchi M."/>
            <person name="Krajinski F."/>
            <person name="Lammers P."/>
            <person name="Lapierre D."/>
            <person name="Masclaux F.G."/>
            <person name="Murat C."/>
            <person name="Morin E."/>
            <person name="Ndikumana S."/>
            <person name="Pagni M."/>
            <person name="Petitpierre D."/>
            <person name="Requena N."/>
            <person name="Rosikiewicz P."/>
            <person name="Riley R."/>
            <person name="Saito K."/>
            <person name="San Clemente H."/>
            <person name="Shapiro H."/>
            <person name="van Tuinen D."/>
            <person name="Becard G."/>
            <person name="Bonfante P."/>
            <person name="Paszkowski U."/>
            <person name="Shachar-Hill Y."/>
            <person name="Young J.P."/>
            <person name="Sanders I.R."/>
            <person name="Henrissat B."/>
            <person name="Rensing S.A."/>
            <person name="Grigoriev I.V."/>
            <person name="Corradi N."/>
            <person name="Roux C."/>
            <person name="Martin F."/>
        </authorList>
    </citation>
    <scope>NUCLEOTIDE SEQUENCE</scope>
    <source>
        <strain evidence="1">DAOM 197198</strain>
    </source>
</reference>
<evidence type="ECO:0000313" key="1">
    <source>
        <dbReference type="EMBL" id="ESA07964.1"/>
    </source>
</evidence>